<organism evidence="9 10">
    <name type="scientific">Blautia faecicola</name>
    <dbReference type="NCBI Taxonomy" id="2509240"/>
    <lineage>
        <taxon>Bacteria</taxon>
        <taxon>Bacillati</taxon>
        <taxon>Bacillota</taxon>
        <taxon>Clostridia</taxon>
        <taxon>Lachnospirales</taxon>
        <taxon>Lachnospiraceae</taxon>
        <taxon>Blautia</taxon>
    </lineage>
</organism>
<dbReference type="InterPro" id="IPR013325">
    <property type="entry name" value="RNA_pol_sigma_r2"/>
</dbReference>
<dbReference type="GO" id="GO:0006352">
    <property type="term" value="P:DNA-templated transcription initiation"/>
    <property type="evidence" value="ECO:0007669"/>
    <property type="project" value="InterPro"/>
</dbReference>
<dbReference type="SUPFAM" id="SSF88659">
    <property type="entry name" value="Sigma3 and sigma4 domains of RNA polymerase sigma factors"/>
    <property type="match status" value="1"/>
</dbReference>
<comment type="similarity">
    <text evidence="1">Belongs to the sigma-70 factor family. ECF subfamily.</text>
</comment>
<dbReference type="Proteomes" id="UP000290106">
    <property type="component" value="Unassembled WGS sequence"/>
</dbReference>
<dbReference type="InterPro" id="IPR036388">
    <property type="entry name" value="WH-like_DNA-bd_sf"/>
</dbReference>
<dbReference type="Pfam" id="PF08281">
    <property type="entry name" value="Sigma70_r4_2"/>
    <property type="match status" value="1"/>
</dbReference>
<dbReference type="InterPro" id="IPR013249">
    <property type="entry name" value="RNA_pol_sigma70_r4_t2"/>
</dbReference>
<evidence type="ECO:0000256" key="1">
    <source>
        <dbReference type="ARBA" id="ARBA00010641"/>
    </source>
</evidence>
<evidence type="ECO:0000259" key="8">
    <source>
        <dbReference type="Pfam" id="PF08281"/>
    </source>
</evidence>
<dbReference type="NCBIfam" id="TIGR02937">
    <property type="entry name" value="sigma70-ECF"/>
    <property type="match status" value="1"/>
</dbReference>
<dbReference type="Gene3D" id="1.10.10.10">
    <property type="entry name" value="Winged helix-like DNA-binding domain superfamily/Winged helix DNA-binding domain"/>
    <property type="match status" value="1"/>
</dbReference>
<dbReference type="PANTHER" id="PTHR43133:SF51">
    <property type="entry name" value="RNA POLYMERASE SIGMA FACTOR"/>
    <property type="match status" value="1"/>
</dbReference>
<dbReference type="OrthoDB" id="9795666at2"/>
<feature type="compositionally biased region" description="Acidic residues" evidence="5">
    <location>
        <begin position="315"/>
        <end position="325"/>
    </location>
</feature>
<evidence type="ECO:0000313" key="10">
    <source>
        <dbReference type="Proteomes" id="UP000290106"/>
    </source>
</evidence>
<evidence type="ECO:0000256" key="6">
    <source>
        <dbReference type="SAM" id="Phobius"/>
    </source>
</evidence>
<feature type="compositionally biased region" description="Polar residues" evidence="5">
    <location>
        <begin position="354"/>
        <end position="371"/>
    </location>
</feature>
<dbReference type="InterPro" id="IPR007627">
    <property type="entry name" value="RNA_pol_sigma70_r2"/>
</dbReference>
<feature type="transmembrane region" description="Helical" evidence="6">
    <location>
        <begin position="259"/>
        <end position="281"/>
    </location>
</feature>
<dbReference type="InterPro" id="IPR013324">
    <property type="entry name" value="RNA_pol_sigma_r3/r4-like"/>
</dbReference>
<keyword evidence="6" id="KW-0812">Transmembrane</keyword>
<dbReference type="AlphaFoldDB" id="A0A4Q1RFE3"/>
<keyword evidence="6" id="KW-1133">Transmembrane helix</keyword>
<dbReference type="Pfam" id="PF04542">
    <property type="entry name" value="Sigma70_r2"/>
    <property type="match status" value="1"/>
</dbReference>
<feature type="domain" description="RNA polymerase sigma-70 region 2" evidence="7">
    <location>
        <begin position="55"/>
        <end position="122"/>
    </location>
</feature>
<keyword evidence="2" id="KW-0805">Transcription regulation</keyword>
<keyword evidence="10" id="KW-1185">Reference proteome</keyword>
<name>A0A4Q1RFE3_9FIRM</name>
<evidence type="ECO:0000259" key="7">
    <source>
        <dbReference type="Pfam" id="PF04542"/>
    </source>
</evidence>
<feature type="region of interest" description="Disordered" evidence="5">
    <location>
        <begin position="298"/>
        <end position="389"/>
    </location>
</feature>
<dbReference type="EMBL" id="SDKC01000001">
    <property type="protein sequence ID" value="RXS74316.1"/>
    <property type="molecule type" value="Genomic_DNA"/>
</dbReference>
<evidence type="ECO:0000256" key="4">
    <source>
        <dbReference type="ARBA" id="ARBA00023163"/>
    </source>
</evidence>
<gene>
    <name evidence="9" type="ORF">ETP43_03155</name>
</gene>
<dbReference type="Gene3D" id="1.10.1740.10">
    <property type="match status" value="1"/>
</dbReference>
<dbReference type="CDD" id="cd06171">
    <property type="entry name" value="Sigma70_r4"/>
    <property type="match status" value="1"/>
</dbReference>
<evidence type="ECO:0000313" key="9">
    <source>
        <dbReference type="EMBL" id="RXS74316.1"/>
    </source>
</evidence>
<proteinExistence type="inferred from homology"/>
<protein>
    <submittedName>
        <fullName evidence="9">Sigma-70 family RNA polymerase sigma factor</fullName>
    </submittedName>
</protein>
<comment type="caution">
    <text evidence="9">The sequence shown here is derived from an EMBL/GenBank/DDBJ whole genome shotgun (WGS) entry which is preliminary data.</text>
</comment>
<evidence type="ECO:0000256" key="5">
    <source>
        <dbReference type="SAM" id="MobiDB-lite"/>
    </source>
</evidence>
<feature type="compositionally biased region" description="Low complexity" evidence="5">
    <location>
        <begin position="372"/>
        <end position="383"/>
    </location>
</feature>
<dbReference type="InterPro" id="IPR039425">
    <property type="entry name" value="RNA_pol_sigma-70-like"/>
</dbReference>
<evidence type="ECO:0000256" key="3">
    <source>
        <dbReference type="ARBA" id="ARBA00023082"/>
    </source>
</evidence>
<sequence>MLIQKKERKYNEWTEEKHNMEDNQITDDDKNEDKLERIELVQKAAEGDKEAFTQLYTLTYSEVYHIVKVFIHNEDTVQDIVQETYFKCLRKIRQLKEPEKFSVWIKKIAVNTAKAHLRKVDWVLFSEADGEGGKSIAELQDERLEHLPEIVVDQAETKELIDRILEDLDDRQRIVVGMFYYEQMSVNEIAETLSCSVNTVKSRLNYARKKIGKEISELEKKGVLLYTAAPIPLLMYLFQKLRGIQEKVPKAKFLIKAGIGKTVFAGVAAAVVCVGIGTGVMRSQDMHQQVQEIQELLSETDDQKTDEAQASGAEGVEEEKDDPEVTPEATPQPTVTPEAAEKPQAASATAVKSAENNGQAAPTSAAQENANSTESQQTTTTSEADQHTHQWVQQTETVHHEASGHYETEIVQEAYEEPVYEYHVFCDTCGADVNTSALEHKAIHDNGFTSKKIQTGSIHHDAVTQEVWVEEPAYDEVVTRGYVCSVCGAGE</sequence>
<dbReference type="PANTHER" id="PTHR43133">
    <property type="entry name" value="RNA POLYMERASE ECF-TYPE SIGMA FACTO"/>
    <property type="match status" value="1"/>
</dbReference>
<keyword evidence="3" id="KW-0731">Sigma factor</keyword>
<reference evidence="9 10" key="1">
    <citation type="submission" date="2019-01" db="EMBL/GenBank/DDBJ databases">
        <title>Blautia sp. nov. KGMB01111 isolated human feces.</title>
        <authorList>
            <person name="Park J.-E."/>
            <person name="Kim J.-S."/>
            <person name="Park S.-H."/>
        </authorList>
    </citation>
    <scope>NUCLEOTIDE SEQUENCE [LARGE SCALE GENOMIC DNA]</scope>
    <source>
        <strain evidence="9 10">KGMB01111</strain>
    </source>
</reference>
<dbReference type="GO" id="GO:0016987">
    <property type="term" value="F:sigma factor activity"/>
    <property type="evidence" value="ECO:0007669"/>
    <property type="project" value="UniProtKB-KW"/>
</dbReference>
<keyword evidence="4" id="KW-0804">Transcription</keyword>
<dbReference type="InterPro" id="IPR014284">
    <property type="entry name" value="RNA_pol_sigma-70_dom"/>
</dbReference>
<dbReference type="GO" id="GO:0003677">
    <property type="term" value="F:DNA binding"/>
    <property type="evidence" value="ECO:0007669"/>
    <property type="project" value="InterPro"/>
</dbReference>
<dbReference type="RefSeq" id="WP_129257005.1">
    <property type="nucleotide sequence ID" value="NZ_SDKC01000001.1"/>
</dbReference>
<dbReference type="SUPFAM" id="SSF88946">
    <property type="entry name" value="Sigma2 domain of RNA polymerase sigma factors"/>
    <property type="match status" value="1"/>
</dbReference>
<accession>A0A4Q1RFE3</accession>
<feature type="domain" description="RNA polymerase sigma factor 70 region 4 type 2" evidence="8">
    <location>
        <begin position="159"/>
        <end position="211"/>
    </location>
</feature>
<keyword evidence="6" id="KW-0472">Membrane</keyword>
<evidence type="ECO:0000256" key="2">
    <source>
        <dbReference type="ARBA" id="ARBA00023015"/>
    </source>
</evidence>